<evidence type="ECO:0000259" key="5">
    <source>
        <dbReference type="Pfam" id="PF07730"/>
    </source>
</evidence>
<keyword evidence="4" id="KW-0812">Transmembrane</keyword>
<keyword evidence="1 6" id="KW-0808">Transferase</keyword>
<reference evidence="6 7" key="1">
    <citation type="submission" date="2018-08" db="EMBL/GenBank/DDBJ databases">
        <title>Microbacterium oxydans strain HG3.</title>
        <authorList>
            <person name="ORTET P."/>
        </authorList>
    </citation>
    <scope>NUCLEOTIDE SEQUENCE [LARGE SCALE GENOMIC DNA]</scope>
    <source>
        <strain evidence="6 7">HG3</strain>
    </source>
</reference>
<keyword evidence="3" id="KW-0902">Two-component regulatory system</keyword>
<dbReference type="EMBL" id="CP031422">
    <property type="protein sequence ID" value="AZS39514.1"/>
    <property type="molecule type" value="Genomic_DNA"/>
</dbReference>
<evidence type="ECO:0000256" key="3">
    <source>
        <dbReference type="ARBA" id="ARBA00023012"/>
    </source>
</evidence>
<evidence type="ECO:0000256" key="2">
    <source>
        <dbReference type="ARBA" id="ARBA00022777"/>
    </source>
</evidence>
<protein>
    <submittedName>
        <fullName evidence="6">Sensor histidine kinase DesK</fullName>
        <ecNumber evidence="6">2.7.13.3</ecNumber>
    </submittedName>
</protein>
<dbReference type="AlphaFoldDB" id="A0A3Q9J3V8"/>
<feature type="transmembrane region" description="Helical" evidence="4">
    <location>
        <begin position="66"/>
        <end position="84"/>
    </location>
</feature>
<dbReference type="InterPro" id="IPR036890">
    <property type="entry name" value="HATPase_C_sf"/>
</dbReference>
<feature type="domain" description="Signal transduction histidine kinase subgroup 3 dimerisation and phosphoacceptor" evidence="5">
    <location>
        <begin position="247"/>
        <end position="312"/>
    </location>
</feature>
<dbReference type="PANTHER" id="PTHR24421:SF63">
    <property type="entry name" value="SENSOR HISTIDINE KINASE DESK"/>
    <property type="match status" value="1"/>
</dbReference>
<dbReference type="Pfam" id="PF07730">
    <property type="entry name" value="HisKA_3"/>
    <property type="match status" value="1"/>
</dbReference>
<keyword evidence="4" id="KW-0472">Membrane</keyword>
<name>A0A3Q9J3V8_9MICO</name>
<dbReference type="Gene3D" id="3.30.565.10">
    <property type="entry name" value="Histidine kinase-like ATPase, C-terminal domain"/>
    <property type="match status" value="1"/>
</dbReference>
<dbReference type="Proteomes" id="UP000274841">
    <property type="component" value="Chromosome"/>
</dbReference>
<feature type="transmembrane region" description="Helical" evidence="4">
    <location>
        <begin position="205"/>
        <end position="226"/>
    </location>
</feature>
<dbReference type="KEGG" id="moy:CVS54_00824"/>
<evidence type="ECO:0000313" key="7">
    <source>
        <dbReference type="Proteomes" id="UP000274841"/>
    </source>
</evidence>
<evidence type="ECO:0000256" key="1">
    <source>
        <dbReference type="ARBA" id="ARBA00022679"/>
    </source>
</evidence>
<dbReference type="InterPro" id="IPR011712">
    <property type="entry name" value="Sig_transdc_His_kin_sub3_dim/P"/>
</dbReference>
<proteinExistence type="predicted"/>
<organism evidence="6 7">
    <name type="scientific">Microbacterium oxydans</name>
    <dbReference type="NCBI Taxonomy" id="82380"/>
    <lineage>
        <taxon>Bacteria</taxon>
        <taxon>Bacillati</taxon>
        <taxon>Actinomycetota</taxon>
        <taxon>Actinomycetes</taxon>
        <taxon>Micrococcales</taxon>
        <taxon>Microbacteriaceae</taxon>
        <taxon>Microbacterium</taxon>
    </lineage>
</organism>
<dbReference type="EC" id="2.7.13.3" evidence="6"/>
<sequence length="437" mass="46634">MTPVQPNAPCGGSVGLSSLPGQIARRVRDNCHGPIVGSVSSRIEPPAPVGPSPGARQLSRGVIATWWYTASAVIMFELALVAAWTVTTLAVDLRGIGGVIVGGGGILWVASTVSLLLDYRHRLDAEPGVRWMRLGAPLLIAVAYGAAAGGLIGSWQLALMPIVQSIVLLNWQPGVRYKVVIAATVVLAALAVVDSHLDVAPEVPFLFTAAYTVFLPVMTVTSLWWWDVLITLDRARASEARLAATQERLRVATDVHDLQGHHLQVIALQLELAERLLPSDADAGMEQLRAARISVDEARQGTRDLATRFRSVPLGDELANARDLLTAAGLDVGATIDADANAAPASALGPVIRETTTNVLRHGGGRYARLLLGRVGDDWRYEIANDVAVDADIEHDGSGLDGVRRRIEEARGTLDVRREATEFVVVVTVPMGSEEAR</sequence>
<dbReference type="GO" id="GO:0016020">
    <property type="term" value="C:membrane"/>
    <property type="evidence" value="ECO:0007669"/>
    <property type="project" value="InterPro"/>
</dbReference>
<dbReference type="Gene3D" id="1.20.5.1930">
    <property type="match status" value="1"/>
</dbReference>
<keyword evidence="2 6" id="KW-0418">Kinase</keyword>
<feature type="transmembrane region" description="Helical" evidence="4">
    <location>
        <begin position="96"/>
        <end position="117"/>
    </location>
</feature>
<keyword evidence="4" id="KW-1133">Transmembrane helix</keyword>
<accession>A0A3Q9J3V8</accession>
<dbReference type="PANTHER" id="PTHR24421">
    <property type="entry name" value="NITRATE/NITRITE SENSOR PROTEIN NARX-RELATED"/>
    <property type="match status" value="1"/>
</dbReference>
<feature type="transmembrane region" description="Helical" evidence="4">
    <location>
        <begin position="175"/>
        <end position="193"/>
    </location>
</feature>
<dbReference type="GO" id="GO:0046983">
    <property type="term" value="F:protein dimerization activity"/>
    <property type="evidence" value="ECO:0007669"/>
    <property type="project" value="InterPro"/>
</dbReference>
<evidence type="ECO:0000313" key="6">
    <source>
        <dbReference type="EMBL" id="AZS39514.1"/>
    </source>
</evidence>
<gene>
    <name evidence="6" type="primary">desK_1</name>
    <name evidence="6" type="ORF">CVS54_00824</name>
</gene>
<feature type="transmembrane region" description="Helical" evidence="4">
    <location>
        <begin position="138"/>
        <end position="163"/>
    </location>
</feature>
<evidence type="ECO:0000256" key="4">
    <source>
        <dbReference type="SAM" id="Phobius"/>
    </source>
</evidence>
<dbReference type="InterPro" id="IPR050482">
    <property type="entry name" value="Sensor_HK_TwoCompSys"/>
</dbReference>
<dbReference type="GO" id="GO:0000155">
    <property type="term" value="F:phosphorelay sensor kinase activity"/>
    <property type="evidence" value="ECO:0007669"/>
    <property type="project" value="InterPro"/>
</dbReference>